<feature type="compositionally biased region" description="Basic and acidic residues" evidence="5">
    <location>
        <begin position="441"/>
        <end position="454"/>
    </location>
</feature>
<accession>A0A9N9FGB7</accession>
<sequence length="700" mass="78081">MGKHSHKRKIDTTPQTTGGLVLSQVLFSSFDSIDAEYFAIVTHAVDSNQLRIFDARNNTVKKSYTSENQERFTCMSWGQIQQPKSVNGNATDPPPRKKSRSSSLSQLHTKVISLGLQDGSILLYSVSEGTVIKRMKGSHKTAVNDFVFDTSGKYGYSCDDLTIIEWDIADGREISTWKSGLKSTRRLALSYDGKRLLSAGSKIQMWDLKTKKIIRTFSGHDKYITDLMFSVSDDVCISAAENDRMINVWDCKGEREGGECLSVLSLDADIHNVSISPSSTVLAVSEDGILNIFDNVASSAHSSAETPPRKKKRKNMNRTASCVVKVLNEKDNSLIPILAASSMDESNNKMASKVVIVRGHPTKPIIETVRIVDKQTRCLIPEVILNRLHQPVIPMDESSIAAMNLKATHKQYDESRVKILENVNAERPEFTLIEKDARTDKDDVAKRRNSEHVSGDGGRAKMPNGRINSFSMTVHETPTDKLKLPNGTHSEQSDNDTPSKEKYVMANADSLQTILIQALHSNDSELFKLCLEHNNRDIIRNTVIKLPSQFVVQFLEKIVERFQTNPSTGLDLLEWIRVTLTIHSAYLMTVPDLTRKLSIFYQVLDKRLSIFPRLLNFYGRLDLAMQQISLRSSLHSVIEDTSDEVDDIMSSEVDISLEEQERYENEKDSEESSSSDESVAGSASSSPSEVLSPSSSSSSS</sequence>
<organism evidence="7 8">
    <name type="scientific">Paraglomus occultum</name>
    <dbReference type="NCBI Taxonomy" id="144539"/>
    <lineage>
        <taxon>Eukaryota</taxon>
        <taxon>Fungi</taxon>
        <taxon>Fungi incertae sedis</taxon>
        <taxon>Mucoromycota</taxon>
        <taxon>Glomeromycotina</taxon>
        <taxon>Glomeromycetes</taxon>
        <taxon>Paraglomerales</taxon>
        <taxon>Paraglomeraceae</taxon>
        <taxon>Paraglomus</taxon>
    </lineage>
</organism>
<dbReference type="EMBL" id="CAJVPJ010000526">
    <property type="protein sequence ID" value="CAG8534032.1"/>
    <property type="molecule type" value="Genomic_DNA"/>
</dbReference>
<evidence type="ECO:0000256" key="2">
    <source>
        <dbReference type="ARBA" id="ARBA00023242"/>
    </source>
</evidence>
<gene>
    <name evidence="7" type="ORF">POCULU_LOCUS4199</name>
</gene>
<keyword evidence="2" id="KW-0539">Nucleus</keyword>
<name>A0A9N9FGB7_9GLOM</name>
<evidence type="ECO:0000256" key="4">
    <source>
        <dbReference type="PROSITE-ProRule" id="PRU00221"/>
    </source>
</evidence>
<dbReference type="Pfam" id="PF04003">
    <property type="entry name" value="Utp12"/>
    <property type="match status" value="1"/>
</dbReference>
<dbReference type="InterPro" id="IPR001680">
    <property type="entry name" value="WD40_rpt"/>
</dbReference>
<evidence type="ECO:0000256" key="5">
    <source>
        <dbReference type="SAM" id="MobiDB-lite"/>
    </source>
</evidence>
<feature type="repeat" description="WD" evidence="4">
    <location>
        <begin position="217"/>
        <end position="250"/>
    </location>
</feature>
<dbReference type="InterPro" id="IPR036322">
    <property type="entry name" value="WD40_repeat_dom_sf"/>
</dbReference>
<dbReference type="SUPFAM" id="SSF50978">
    <property type="entry name" value="WD40 repeat-like"/>
    <property type="match status" value="1"/>
</dbReference>
<evidence type="ECO:0000259" key="6">
    <source>
        <dbReference type="Pfam" id="PF04003"/>
    </source>
</evidence>
<feature type="domain" description="Small-subunit processome Utp12" evidence="6">
    <location>
        <begin position="522"/>
        <end position="624"/>
    </location>
</feature>
<dbReference type="PANTHER" id="PTHR44267:SF1">
    <property type="entry name" value="WD REPEAT-CONTAINING PROTEIN 43"/>
    <property type="match status" value="1"/>
</dbReference>
<feature type="region of interest" description="Disordered" evidence="5">
    <location>
        <begin position="441"/>
        <end position="465"/>
    </location>
</feature>
<keyword evidence="4" id="KW-0853">WD repeat</keyword>
<dbReference type="AlphaFoldDB" id="A0A9N9FGB7"/>
<dbReference type="GO" id="GO:0005730">
    <property type="term" value="C:nucleolus"/>
    <property type="evidence" value="ECO:0007669"/>
    <property type="project" value="TreeGrafter"/>
</dbReference>
<evidence type="ECO:0000313" key="7">
    <source>
        <dbReference type="EMBL" id="CAG8534032.1"/>
    </source>
</evidence>
<comment type="similarity">
    <text evidence="3">Belongs to the UTP5 family.</text>
</comment>
<proteinExistence type="inferred from homology"/>
<dbReference type="Gene3D" id="2.130.10.10">
    <property type="entry name" value="YVTN repeat-like/Quinoprotein amine dehydrogenase"/>
    <property type="match status" value="2"/>
</dbReference>
<dbReference type="PANTHER" id="PTHR44267">
    <property type="entry name" value="WD REPEAT-CONTAINING PROTEIN 43"/>
    <property type="match status" value="1"/>
</dbReference>
<feature type="region of interest" description="Disordered" evidence="5">
    <location>
        <begin position="82"/>
        <end position="104"/>
    </location>
</feature>
<dbReference type="InterPro" id="IPR007148">
    <property type="entry name" value="SSU_processome_Utp12"/>
</dbReference>
<comment type="subcellular location">
    <subcellularLocation>
        <location evidence="1">Nucleus</location>
    </subcellularLocation>
</comment>
<comment type="caution">
    <text evidence="7">The sequence shown here is derived from an EMBL/GenBank/DDBJ whole genome shotgun (WGS) entry which is preliminary data.</text>
</comment>
<reference evidence="7" key="1">
    <citation type="submission" date="2021-06" db="EMBL/GenBank/DDBJ databases">
        <authorList>
            <person name="Kallberg Y."/>
            <person name="Tangrot J."/>
            <person name="Rosling A."/>
        </authorList>
    </citation>
    <scope>NUCLEOTIDE SEQUENCE</scope>
    <source>
        <strain evidence="7">IA702</strain>
    </source>
</reference>
<feature type="compositionally biased region" description="Low complexity" evidence="5">
    <location>
        <begin position="675"/>
        <end position="700"/>
    </location>
</feature>
<evidence type="ECO:0000256" key="3">
    <source>
        <dbReference type="ARBA" id="ARBA00038335"/>
    </source>
</evidence>
<keyword evidence="8" id="KW-1185">Reference proteome</keyword>
<feature type="region of interest" description="Disordered" evidence="5">
    <location>
        <begin position="656"/>
        <end position="700"/>
    </location>
</feature>
<evidence type="ECO:0000256" key="1">
    <source>
        <dbReference type="ARBA" id="ARBA00004123"/>
    </source>
</evidence>
<dbReference type="OrthoDB" id="30195at2759"/>
<dbReference type="Proteomes" id="UP000789572">
    <property type="component" value="Unassembled WGS sequence"/>
</dbReference>
<dbReference type="GO" id="GO:0000462">
    <property type="term" value="P:maturation of SSU-rRNA from tricistronic rRNA transcript (SSU-rRNA, 5.8S rRNA, LSU-rRNA)"/>
    <property type="evidence" value="ECO:0007669"/>
    <property type="project" value="TreeGrafter"/>
</dbReference>
<dbReference type="InterPro" id="IPR052414">
    <property type="entry name" value="U3_snoRNA-assoc_WDR"/>
</dbReference>
<protein>
    <submittedName>
        <fullName evidence="7">4138_t:CDS:1</fullName>
    </submittedName>
</protein>
<feature type="region of interest" description="Disordered" evidence="5">
    <location>
        <begin position="478"/>
        <end position="499"/>
    </location>
</feature>
<evidence type="ECO:0000313" key="8">
    <source>
        <dbReference type="Proteomes" id="UP000789572"/>
    </source>
</evidence>
<dbReference type="SMART" id="SM00320">
    <property type="entry name" value="WD40"/>
    <property type="match status" value="4"/>
</dbReference>
<dbReference type="Pfam" id="PF00400">
    <property type="entry name" value="WD40"/>
    <property type="match status" value="1"/>
</dbReference>
<dbReference type="InterPro" id="IPR015943">
    <property type="entry name" value="WD40/YVTN_repeat-like_dom_sf"/>
</dbReference>
<dbReference type="PROSITE" id="PS50082">
    <property type="entry name" value="WD_REPEATS_2"/>
    <property type="match status" value="1"/>
</dbReference>